<dbReference type="EMBL" id="BAAFHN010000058">
    <property type="protein sequence ID" value="GAB0173752.1"/>
    <property type="molecule type" value="Genomic_DNA"/>
</dbReference>
<evidence type="ECO:0000313" key="1">
    <source>
        <dbReference type="EMBL" id="GAB0173752.1"/>
    </source>
</evidence>
<dbReference type="RefSeq" id="WP_369607753.1">
    <property type="nucleotide sequence ID" value="NZ_BAAFHN010000058.1"/>
</dbReference>
<keyword evidence="2" id="KW-1185">Reference proteome</keyword>
<evidence type="ECO:0000313" key="2">
    <source>
        <dbReference type="Proteomes" id="UP001562457"/>
    </source>
</evidence>
<evidence type="ECO:0008006" key="3">
    <source>
        <dbReference type="Google" id="ProtNLM"/>
    </source>
</evidence>
<comment type="caution">
    <text evidence="1">The sequence shown here is derived from an EMBL/GenBank/DDBJ whole genome shotgun (WGS) entry which is preliminary data.</text>
</comment>
<name>A0ABQ0D608_9HELI</name>
<sequence length="172" mass="20737">MSKKQSVYEERIQELINKSYGEFNIWEELNKRNMLDSLIKDSMPSLASGIVRIDLHDRQERKSVIVNFKSVGYLKEYRMKEKEILKTMRVLYKERELKEKLIFHKLEAKVLRVNVEEKCEKEDPIDYIEGTENFINHVDRKTNPTLWRIFEEIRVINLAKKEKYNEQKARGL</sequence>
<organism evidence="1 2">
    <name type="scientific">Helicobacter trogontum</name>
    <dbReference type="NCBI Taxonomy" id="50960"/>
    <lineage>
        <taxon>Bacteria</taxon>
        <taxon>Pseudomonadati</taxon>
        <taxon>Campylobacterota</taxon>
        <taxon>Epsilonproteobacteria</taxon>
        <taxon>Campylobacterales</taxon>
        <taxon>Helicobacteraceae</taxon>
        <taxon>Helicobacter</taxon>
    </lineage>
</organism>
<gene>
    <name evidence="1" type="ORF">NHP164001_17730</name>
</gene>
<proteinExistence type="predicted"/>
<dbReference type="Proteomes" id="UP001562457">
    <property type="component" value="Unassembled WGS sequence"/>
</dbReference>
<reference evidence="1 2" key="1">
    <citation type="submission" date="2024-06" db="EMBL/GenBank/DDBJ databases">
        <title>Draft genome sequence of Helicobacter trogontum NHP16-4001.</title>
        <authorList>
            <person name="Rimbara E."/>
            <person name="Suzuki M."/>
        </authorList>
    </citation>
    <scope>NUCLEOTIDE SEQUENCE [LARGE SCALE GENOMIC DNA]</scope>
    <source>
        <strain evidence="1 2">NHP16-4001</strain>
    </source>
</reference>
<accession>A0ABQ0D608</accession>
<protein>
    <recommendedName>
        <fullName evidence="3">DUF721 domain-containing protein</fullName>
    </recommendedName>
</protein>